<dbReference type="EMBL" id="CP051167">
    <property type="protein sequence ID" value="QIZ71118.1"/>
    <property type="molecule type" value="Genomic_DNA"/>
</dbReference>
<evidence type="ECO:0000313" key="1">
    <source>
        <dbReference type="EMBL" id="QIZ71118.1"/>
    </source>
</evidence>
<proteinExistence type="predicted"/>
<accession>A0A6H1TWX6</accession>
<organism evidence="1 2">
    <name type="scientific">Oxynema aestuarii AP17</name>
    <dbReference type="NCBI Taxonomy" id="2064643"/>
    <lineage>
        <taxon>Bacteria</taxon>
        <taxon>Bacillati</taxon>
        <taxon>Cyanobacteriota</taxon>
        <taxon>Cyanophyceae</taxon>
        <taxon>Oscillatoriophycideae</taxon>
        <taxon>Oscillatoriales</taxon>
        <taxon>Oscillatoriaceae</taxon>
        <taxon>Oxynema</taxon>
        <taxon>Oxynema aestuarii</taxon>
    </lineage>
</organism>
<protein>
    <submittedName>
        <fullName evidence="1">Uncharacterized protein</fullName>
    </submittedName>
</protein>
<sequence length="46" mass="5348">MDSWVWIGVEPARRTIAARRTELSSEFVLWWSDRLSTAVEAEPRSV</sequence>
<name>A0A6H1TWX6_9CYAN</name>
<dbReference type="Proteomes" id="UP000500857">
    <property type="component" value="Chromosome"/>
</dbReference>
<dbReference type="KEGG" id="oxy:HCG48_11480"/>
<dbReference type="AlphaFoldDB" id="A0A6H1TWX6"/>
<dbReference type="RefSeq" id="WP_168569273.1">
    <property type="nucleotide sequence ID" value="NZ_CP051167.1"/>
</dbReference>
<keyword evidence="2" id="KW-1185">Reference proteome</keyword>
<gene>
    <name evidence="1" type="ORF">HCG48_11480</name>
</gene>
<reference evidence="1 2" key="1">
    <citation type="submission" date="2020-04" db="EMBL/GenBank/DDBJ databases">
        <authorList>
            <person name="Basu S."/>
            <person name="Maruthanayagam V."/>
            <person name="Chakraborty S."/>
            <person name="Pramanik A."/>
            <person name="Mukherjee J."/>
            <person name="Brink B."/>
        </authorList>
    </citation>
    <scope>NUCLEOTIDE SEQUENCE [LARGE SCALE GENOMIC DNA]</scope>
    <source>
        <strain evidence="1 2">AP17</strain>
    </source>
</reference>
<evidence type="ECO:0000313" key="2">
    <source>
        <dbReference type="Proteomes" id="UP000500857"/>
    </source>
</evidence>